<name>A0A5B8W5C9_9SPHI</name>
<reference evidence="2 3" key="1">
    <citation type="journal article" date="2013" name="J. Microbiol.">
        <title>Mucilaginibacter ginsenosidivorax sp. nov., with ginsenoside converting activity isolated from sediment.</title>
        <authorList>
            <person name="Kim J.K."/>
            <person name="Choi T.E."/>
            <person name="Liu Q.M."/>
            <person name="Park H.Y."/>
            <person name="Yi T.H."/>
            <person name="Yoon M.H."/>
            <person name="Kim S.C."/>
            <person name="Im W.T."/>
        </authorList>
    </citation>
    <scope>NUCLEOTIDE SEQUENCE [LARGE SCALE GENOMIC DNA]</scope>
    <source>
        <strain evidence="2 3">KHI28</strain>
    </source>
</reference>
<evidence type="ECO:0000313" key="3">
    <source>
        <dbReference type="Proteomes" id="UP000321362"/>
    </source>
</evidence>
<dbReference type="RefSeq" id="WP_147057725.1">
    <property type="nucleotide sequence ID" value="NZ_CP042437.1"/>
</dbReference>
<dbReference type="EMBL" id="CP042437">
    <property type="protein sequence ID" value="QEC78769.1"/>
    <property type="molecule type" value="Genomic_DNA"/>
</dbReference>
<evidence type="ECO:0000256" key="1">
    <source>
        <dbReference type="SAM" id="MobiDB-lite"/>
    </source>
</evidence>
<gene>
    <name evidence="2" type="ORF">FSB76_23495</name>
</gene>
<proteinExistence type="predicted"/>
<organism evidence="2 3">
    <name type="scientific">Mucilaginibacter ginsenosidivorax</name>
    <dbReference type="NCBI Taxonomy" id="862126"/>
    <lineage>
        <taxon>Bacteria</taxon>
        <taxon>Pseudomonadati</taxon>
        <taxon>Bacteroidota</taxon>
        <taxon>Sphingobacteriia</taxon>
        <taxon>Sphingobacteriales</taxon>
        <taxon>Sphingobacteriaceae</taxon>
        <taxon>Mucilaginibacter</taxon>
    </lineage>
</organism>
<feature type="region of interest" description="Disordered" evidence="1">
    <location>
        <begin position="96"/>
        <end position="138"/>
    </location>
</feature>
<keyword evidence="3" id="KW-1185">Reference proteome</keyword>
<protein>
    <submittedName>
        <fullName evidence="2">Uncharacterized protein</fullName>
    </submittedName>
</protein>
<evidence type="ECO:0000313" key="2">
    <source>
        <dbReference type="EMBL" id="QEC78769.1"/>
    </source>
</evidence>
<dbReference type="AlphaFoldDB" id="A0A5B8W5C9"/>
<dbReference type="Proteomes" id="UP000321362">
    <property type="component" value="Chromosome"/>
</dbReference>
<sequence length="223" mass="23484">MNKNEAILAIKNATKAITMLFSTKEEEAEFEAVKRVDSDELVDVQGELAPGTAVSVSSAMGSQAAADDTYNLANGVEFSTKGGKIDKVIKVPAEAAPVAEAKPEDAKPEEGSPEEEATETPAEEAKEDASAPVQPPDNTAAIATLVQKITELDTMINTIKTALEGKASAQAMSALGEQFNAIKGAFEVLSDTPAEFSKIDKSLEAKEDKANKLNALASIWTKK</sequence>
<feature type="compositionally biased region" description="Acidic residues" evidence="1">
    <location>
        <begin position="111"/>
        <end position="122"/>
    </location>
</feature>
<accession>A0A5B8W5C9</accession>
<dbReference type="KEGG" id="mgk:FSB76_23495"/>
<feature type="compositionally biased region" description="Basic and acidic residues" evidence="1">
    <location>
        <begin position="101"/>
        <end position="110"/>
    </location>
</feature>